<organism evidence="1 2">
    <name type="scientific">Fusarium oxysporum (strain Fo5176)</name>
    <name type="common">Fusarium vascular wilt</name>
    <dbReference type="NCBI Taxonomy" id="660025"/>
    <lineage>
        <taxon>Eukaryota</taxon>
        <taxon>Fungi</taxon>
        <taxon>Dikarya</taxon>
        <taxon>Ascomycota</taxon>
        <taxon>Pezizomycotina</taxon>
        <taxon>Sordariomycetes</taxon>
        <taxon>Hypocreomycetidae</taxon>
        <taxon>Hypocreales</taxon>
        <taxon>Nectriaceae</taxon>
        <taxon>Fusarium</taxon>
        <taxon>Fusarium oxysporum species complex</taxon>
    </lineage>
</organism>
<evidence type="ECO:0000313" key="2">
    <source>
        <dbReference type="Proteomes" id="UP000002489"/>
    </source>
</evidence>
<dbReference type="Proteomes" id="UP000002489">
    <property type="component" value="Unassembled WGS sequence"/>
</dbReference>
<sequence length="101" mass="11061">MKLSVPRTRPTIVWLFNRLASYPQRFAHQAKVSDPRAKRACPMLSKTPTVSYGKAGSTSCVTDVACASGRICGLFFAHVTSFSTRTSLNTQLGGFYRSPQS</sequence>
<proteinExistence type="predicted"/>
<name>A0A0D2YKV4_FUSOF</name>
<dbReference type="EnsemblFungi" id="FOXG_17772T0">
    <property type="protein sequence ID" value="FOXG_17772P0"/>
    <property type="gene ID" value="FOXG_17772"/>
</dbReference>
<reference evidence="1" key="2">
    <citation type="submission" date="2025-08" db="UniProtKB">
        <authorList>
            <consortium name="EnsemblFungi"/>
        </authorList>
    </citation>
    <scope>IDENTIFICATION</scope>
    <source>
        <strain evidence="1">4287 / CBS 123668 / FGSC 9935 / NRRL 34936</strain>
    </source>
</reference>
<reference evidence="2" key="1">
    <citation type="journal article" date="2012" name="Mol. Plant Microbe Interact.">
        <title>A highly conserved effector in Fusarium oxysporum is required for full virulence on Arabidopsis.</title>
        <authorList>
            <person name="Thatcher L.F."/>
            <person name="Gardiner D.M."/>
            <person name="Kazan K."/>
            <person name="Manners J."/>
        </authorList>
    </citation>
    <scope>NUCLEOTIDE SEQUENCE [LARGE SCALE GENOMIC DNA]</scope>
    <source>
        <strain evidence="2">Fo5176</strain>
    </source>
</reference>
<evidence type="ECO:0000313" key="1">
    <source>
        <dbReference type="EnsemblFungi" id="FOXG_17772P0"/>
    </source>
</evidence>
<protein>
    <submittedName>
        <fullName evidence="1">Uncharacterized protein</fullName>
    </submittedName>
</protein>
<dbReference type="AlphaFoldDB" id="A0A0D2YKV4"/>
<accession>A0A0D2YKV4</accession>